<dbReference type="KEGG" id="nir:NSED_00190"/>
<dbReference type="InterPro" id="IPR010708">
    <property type="entry name" value="5'(3')-deoxyribonucleotidase"/>
</dbReference>
<dbReference type="RefSeq" id="WP_014964224.1">
    <property type="nucleotide sequence ID" value="NC_018656.1"/>
</dbReference>
<dbReference type="EMBL" id="CP003843">
    <property type="protein sequence ID" value="AFS81852.1"/>
    <property type="molecule type" value="Genomic_DNA"/>
</dbReference>
<evidence type="ECO:0000313" key="2">
    <source>
        <dbReference type="EMBL" id="AFS81852.1"/>
    </source>
</evidence>
<dbReference type="InterPro" id="IPR023214">
    <property type="entry name" value="HAD_sf"/>
</dbReference>
<reference evidence="2 3" key="1">
    <citation type="journal article" date="2012" name="J. Bacteriol.">
        <title>Draft Genome Sequence of an Ammonia-Oxidizing Archaeon, "Candidatus Nitrosopumilus sediminis" AR2, from Svalbard in the Arctic Circle.</title>
        <authorList>
            <person name="Park S.J."/>
            <person name="Kim J.G."/>
            <person name="Jung M.Y."/>
            <person name="Kim S.J."/>
            <person name="Cha I.T."/>
            <person name="Ghai R."/>
            <person name="Martin-Cuadrado A.B."/>
            <person name="Rodriguez-Valera F."/>
            <person name="Rhee S.K."/>
        </authorList>
    </citation>
    <scope>NUCLEOTIDE SEQUENCE [LARGE SCALE GENOMIC DNA]</scope>
    <source>
        <strain evidence="2 3">AR2</strain>
    </source>
</reference>
<name>K0B9X2_9ARCH</name>
<evidence type="ECO:0000256" key="1">
    <source>
        <dbReference type="PIRSR" id="PIRSR610708-1"/>
    </source>
</evidence>
<gene>
    <name evidence="2" type="ORF">NSED_00190</name>
</gene>
<protein>
    <submittedName>
        <fullName evidence="2">Uncharacterized protein</fullName>
    </submittedName>
</protein>
<dbReference type="GeneID" id="13697907"/>
<dbReference type="HOGENOM" id="CLU_123156_0_0_2"/>
<keyword evidence="3" id="KW-1185">Reference proteome</keyword>
<accession>K0B9X2</accession>
<dbReference type="PANTHER" id="PTHR35134">
    <property type="entry name" value="NUCLEOTIDASE YQFW-RELATED"/>
    <property type="match status" value="1"/>
</dbReference>
<dbReference type="Proteomes" id="UP000006100">
    <property type="component" value="Chromosome"/>
</dbReference>
<feature type="active site" description="Proton donor" evidence="1">
    <location>
        <position position="11"/>
    </location>
</feature>
<proteinExistence type="predicted"/>
<dbReference type="InterPro" id="IPR036412">
    <property type="entry name" value="HAD-like_sf"/>
</dbReference>
<dbReference type="SUPFAM" id="SSF56784">
    <property type="entry name" value="HAD-like"/>
    <property type="match status" value="1"/>
</dbReference>
<dbReference type="Pfam" id="PF06941">
    <property type="entry name" value="NT5C"/>
    <property type="match status" value="1"/>
</dbReference>
<dbReference type="Gene3D" id="3.40.50.1000">
    <property type="entry name" value="HAD superfamily/HAD-like"/>
    <property type="match status" value="1"/>
</dbReference>
<dbReference type="InterPro" id="IPR052419">
    <property type="entry name" value="5_3-deoxyribonucleotidase-like"/>
</dbReference>
<dbReference type="PATRIC" id="fig|1229909.8.peg.40"/>
<dbReference type="GO" id="GO:0009264">
    <property type="term" value="P:deoxyribonucleotide catabolic process"/>
    <property type="evidence" value="ECO:0007669"/>
    <property type="project" value="InterPro"/>
</dbReference>
<sequence length="182" mass="21127">MTKIKIALDVDGVLADVIISWMNFSNSIRPKITKNQITNWEFWKEFQIDPFDFYAELSSCWENWMSIPTTEKNLSSITKSLSAIGQVDVVTAREISTDSFVKSWLDYHDISYDNYVSVIDGPMKADLNYDVFIDDSPLNAEKFLKNNKKVILYSQPWNQHVSDNRIDRISNLFEAVEKIKLI</sequence>
<dbReference type="STRING" id="1229909.NSED_00190"/>
<feature type="active site" description="Nucleophile" evidence="1">
    <location>
        <position position="9"/>
    </location>
</feature>
<dbReference type="AlphaFoldDB" id="K0B9X2"/>
<dbReference type="GO" id="GO:0008253">
    <property type="term" value="F:5'-nucleotidase activity"/>
    <property type="evidence" value="ECO:0007669"/>
    <property type="project" value="InterPro"/>
</dbReference>
<evidence type="ECO:0000313" key="3">
    <source>
        <dbReference type="Proteomes" id="UP000006100"/>
    </source>
</evidence>
<dbReference type="PANTHER" id="PTHR35134:SF2">
    <property type="entry name" value="NUCLEOTIDASE YQFW-RELATED"/>
    <property type="match status" value="1"/>
</dbReference>
<organism evidence="2 3">
    <name type="scientific">Candidatus Nitrosopumilus sediminis</name>
    <dbReference type="NCBI Taxonomy" id="1229909"/>
    <lineage>
        <taxon>Archaea</taxon>
        <taxon>Nitrososphaerota</taxon>
        <taxon>Nitrososphaeria</taxon>
        <taxon>Nitrosopumilales</taxon>
        <taxon>Nitrosopumilaceae</taxon>
        <taxon>Nitrosopumilus</taxon>
    </lineage>
</organism>
<dbReference type="eggNOG" id="arCOG10136">
    <property type="taxonomic scope" value="Archaea"/>
</dbReference>